<sequence>MLVVVCDHVDFVVVEKPAGIEFHSFKNEQLELQAGFAQQLSQELGYRIWPVHRLDKVTSGCLIFAKSAEAAARFQELFSRRKIDKYYLALAAGKPKKKQGLIKGDMLRTRNGSWKLSHTLENPAITQFLSFSVEPGQRCYLLKPYSGKTHQLRVAMKSLGTPILGDSRYGGVPASRTYLHCFAMRFEWDGEVVELLAKKQLNELWLREDYQHIIHKLSPPWLRQFPKLNK</sequence>
<evidence type="ECO:0000259" key="2">
    <source>
        <dbReference type="Pfam" id="PF00849"/>
    </source>
</evidence>
<dbReference type="GO" id="GO:0140098">
    <property type="term" value="F:catalytic activity, acting on RNA"/>
    <property type="evidence" value="ECO:0007669"/>
    <property type="project" value="UniProtKB-ARBA"/>
</dbReference>
<proteinExistence type="inferred from homology"/>
<dbReference type="InterPro" id="IPR006145">
    <property type="entry name" value="PsdUridine_synth_RsuA/RluA"/>
</dbReference>
<dbReference type="GO" id="GO:0009982">
    <property type="term" value="F:pseudouridine synthase activity"/>
    <property type="evidence" value="ECO:0007669"/>
    <property type="project" value="InterPro"/>
</dbReference>
<dbReference type="Gene3D" id="3.30.2350.10">
    <property type="entry name" value="Pseudouridine synthase"/>
    <property type="match status" value="1"/>
</dbReference>
<dbReference type="InterPro" id="IPR050188">
    <property type="entry name" value="RluA_PseudoU_synthase"/>
</dbReference>
<dbReference type="PANTHER" id="PTHR21600:SF87">
    <property type="entry name" value="RNA PSEUDOURIDYLATE SYNTHASE DOMAIN-CONTAINING PROTEIN 1"/>
    <property type="match status" value="1"/>
</dbReference>
<dbReference type="GO" id="GO:0003723">
    <property type="term" value="F:RNA binding"/>
    <property type="evidence" value="ECO:0007669"/>
    <property type="project" value="InterPro"/>
</dbReference>
<dbReference type="GO" id="GO:0000455">
    <property type="term" value="P:enzyme-directed rRNA pseudouridine synthesis"/>
    <property type="evidence" value="ECO:0007669"/>
    <property type="project" value="TreeGrafter"/>
</dbReference>
<dbReference type="EMBL" id="RAQO01000003">
    <property type="protein sequence ID" value="RKF20888.1"/>
    <property type="molecule type" value="Genomic_DNA"/>
</dbReference>
<dbReference type="CDD" id="cd02869">
    <property type="entry name" value="PseudoU_synth_RluA_like"/>
    <property type="match status" value="1"/>
</dbReference>
<dbReference type="PANTHER" id="PTHR21600">
    <property type="entry name" value="MITOCHONDRIAL RNA PSEUDOURIDINE SYNTHASE"/>
    <property type="match status" value="1"/>
</dbReference>
<evidence type="ECO:0000256" key="1">
    <source>
        <dbReference type="ARBA" id="ARBA00010876"/>
    </source>
</evidence>
<reference evidence="3 4" key="1">
    <citation type="submission" date="2018-09" db="EMBL/GenBank/DDBJ databases">
        <authorList>
            <person name="Wang Z."/>
        </authorList>
    </citation>
    <scope>NUCLEOTIDE SEQUENCE [LARGE SCALE GENOMIC DNA]</scope>
    <source>
        <strain evidence="3 4">ALS 81</strain>
    </source>
</reference>
<dbReference type="SUPFAM" id="SSF55120">
    <property type="entry name" value="Pseudouridine synthase"/>
    <property type="match status" value="1"/>
</dbReference>
<evidence type="ECO:0000313" key="3">
    <source>
        <dbReference type="EMBL" id="RKF20888.1"/>
    </source>
</evidence>
<dbReference type="PROSITE" id="PS01129">
    <property type="entry name" value="PSI_RLU"/>
    <property type="match status" value="1"/>
</dbReference>
<dbReference type="NCBIfam" id="TIGR01621">
    <property type="entry name" value="RluA-like"/>
    <property type="match status" value="1"/>
</dbReference>
<dbReference type="InterPro" id="IPR020103">
    <property type="entry name" value="PsdUridine_synth_cat_dom_sf"/>
</dbReference>
<dbReference type="InterPro" id="IPR006224">
    <property type="entry name" value="PsdUridine_synth_RluA-like_CS"/>
</dbReference>
<name>A0A420EJP9_9ALTE</name>
<dbReference type="OrthoDB" id="9807829at2"/>
<comment type="similarity">
    <text evidence="1">Belongs to the pseudouridine synthase RluA family.</text>
</comment>
<dbReference type="AlphaFoldDB" id="A0A420EJP9"/>
<accession>A0A420EJP9</accession>
<dbReference type="Pfam" id="PF00849">
    <property type="entry name" value="PseudoU_synth_2"/>
    <property type="match status" value="1"/>
</dbReference>
<gene>
    <name evidence="3" type="ORF">DBZ36_02805</name>
</gene>
<organism evidence="3 4">
    <name type="scientific">Alginatibacterium sediminis</name>
    <dbReference type="NCBI Taxonomy" id="2164068"/>
    <lineage>
        <taxon>Bacteria</taxon>
        <taxon>Pseudomonadati</taxon>
        <taxon>Pseudomonadota</taxon>
        <taxon>Gammaproteobacteria</taxon>
        <taxon>Alteromonadales</taxon>
        <taxon>Alteromonadaceae</taxon>
        <taxon>Alginatibacterium</taxon>
    </lineage>
</organism>
<dbReference type="Proteomes" id="UP000286482">
    <property type="component" value="Unassembled WGS sequence"/>
</dbReference>
<evidence type="ECO:0000313" key="4">
    <source>
        <dbReference type="Proteomes" id="UP000286482"/>
    </source>
</evidence>
<dbReference type="InterPro" id="IPR006508">
    <property type="entry name" value="PsdUridine_synth_RluA-like"/>
</dbReference>
<dbReference type="RefSeq" id="WP_120353416.1">
    <property type="nucleotide sequence ID" value="NZ_RAQO01000003.1"/>
</dbReference>
<feature type="domain" description="Pseudouridine synthase RsuA/RluA-like" evidence="2">
    <location>
        <begin position="10"/>
        <end position="157"/>
    </location>
</feature>
<keyword evidence="4" id="KW-1185">Reference proteome</keyword>
<protein>
    <submittedName>
        <fullName evidence="3">TIGR01621 family pseudouridine synthase</fullName>
    </submittedName>
</protein>
<comment type="caution">
    <text evidence="3">The sequence shown here is derived from an EMBL/GenBank/DDBJ whole genome shotgun (WGS) entry which is preliminary data.</text>
</comment>